<keyword evidence="1" id="KW-0175">Coiled coil</keyword>
<protein>
    <submittedName>
        <fullName evidence="2">Uncharacterized protein</fullName>
    </submittedName>
</protein>
<feature type="coiled-coil region" evidence="1">
    <location>
        <begin position="121"/>
        <end position="250"/>
    </location>
</feature>
<keyword evidence="3" id="KW-1185">Reference proteome</keyword>
<dbReference type="Proteomes" id="UP000467840">
    <property type="component" value="Unassembled WGS sequence"/>
</dbReference>
<dbReference type="EMBL" id="JAAGAX010000511">
    <property type="protein sequence ID" value="KAF2282207.1"/>
    <property type="molecule type" value="Genomic_DNA"/>
</dbReference>
<proteinExistence type="predicted"/>
<accession>A0A6A6K0L2</accession>
<gene>
    <name evidence="2" type="ORF">GH714_043031</name>
</gene>
<reference evidence="2 3" key="1">
    <citation type="journal article" date="2020" name="Mol. Plant">
        <title>The Chromosome-Based Rubber Tree Genome Provides New Insights into Spurge Genome Evolution and Rubber Biosynthesis.</title>
        <authorList>
            <person name="Liu J."/>
            <person name="Shi C."/>
            <person name="Shi C.C."/>
            <person name="Li W."/>
            <person name="Zhang Q.J."/>
            <person name="Zhang Y."/>
            <person name="Li K."/>
            <person name="Lu H.F."/>
            <person name="Shi C."/>
            <person name="Zhu S.T."/>
            <person name="Xiao Z.Y."/>
            <person name="Nan H."/>
            <person name="Yue Y."/>
            <person name="Zhu X.G."/>
            <person name="Wu Y."/>
            <person name="Hong X.N."/>
            <person name="Fan G.Y."/>
            <person name="Tong Y."/>
            <person name="Zhang D."/>
            <person name="Mao C.L."/>
            <person name="Liu Y.L."/>
            <person name="Hao S.J."/>
            <person name="Liu W.Q."/>
            <person name="Lv M.Q."/>
            <person name="Zhang H.B."/>
            <person name="Liu Y."/>
            <person name="Hu-Tang G.R."/>
            <person name="Wang J.P."/>
            <person name="Wang J.H."/>
            <person name="Sun Y.H."/>
            <person name="Ni S.B."/>
            <person name="Chen W.B."/>
            <person name="Zhang X.C."/>
            <person name="Jiao Y.N."/>
            <person name="Eichler E.E."/>
            <person name="Li G.H."/>
            <person name="Liu X."/>
            <person name="Gao L.Z."/>
        </authorList>
    </citation>
    <scope>NUCLEOTIDE SEQUENCE [LARGE SCALE GENOMIC DNA]</scope>
    <source>
        <strain evidence="3">cv. GT1</strain>
        <tissue evidence="2">Leaf</tissue>
    </source>
</reference>
<evidence type="ECO:0000313" key="3">
    <source>
        <dbReference type="Proteomes" id="UP000467840"/>
    </source>
</evidence>
<organism evidence="2 3">
    <name type="scientific">Hevea brasiliensis</name>
    <name type="common">Para rubber tree</name>
    <name type="synonym">Siphonia brasiliensis</name>
    <dbReference type="NCBI Taxonomy" id="3981"/>
    <lineage>
        <taxon>Eukaryota</taxon>
        <taxon>Viridiplantae</taxon>
        <taxon>Streptophyta</taxon>
        <taxon>Embryophyta</taxon>
        <taxon>Tracheophyta</taxon>
        <taxon>Spermatophyta</taxon>
        <taxon>Magnoliopsida</taxon>
        <taxon>eudicotyledons</taxon>
        <taxon>Gunneridae</taxon>
        <taxon>Pentapetalae</taxon>
        <taxon>rosids</taxon>
        <taxon>fabids</taxon>
        <taxon>Malpighiales</taxon>
        <taxon>Euphorbiaceae</taxon>
        <taxon>Crotonoideae</taxon>
        <taxon>Micrandreae</taxon>
        <taxon>Hevea</taxon>
    </lineage>
</organism>
<dbReference type="AlphaFoldDB" id="A0A6A6K0L2"/>
<comment type="caution">
    <text evidence="2">The sequence shown here is derived from an EMBL/GenBank/DDBJ whole genome shotgun (WGS) entry which is preliminary data.</text>
</comment>
<name>A0A6A6K0L2_HEVBR</name>
<evidence type="ECO:0000313" key="2">
    <source>
        <dbReference type="EMBL" id="KAF2282207.1"/>
    </source>
</evidence>
<evidence type="ECO:0000256" key="1">
    <source>
        <dbReference type="SAM" id="Coils"/>
    </source>
</evidence>
<sequence>MNNHIKATTAVARCLGAKRIEVGIGHERFVIKGGDDTAFLLGKGLALDTARGQLLSSALGRMSMSDVHRLKREVVDSEGIASPVRAMFSRQIPDGDTLLAGEMAGVDDGLVIQELSRPEELEKLQHELAKQVSKLAELGELKWLERLEAIETEELQGMKERLRLKARRAEQELRTLAEKLDAEGLKKQEEVKKLEELKELGKVKGIKDLKNKLAAIRELRRELAELEKLQEKQEEEKKLEEEKIKALEWLGRSLKR</sequence>